<feature type="signal peptide" evidence="2">
    <location>
        <begin position="1"/>
        <end position="20"/>
    </location>
</feature>
<proteinExistence type="predicted"/>
<dbReference type="AlphaFoldDB" id="A0A8B6CFB0"/>
<keyword evidence="1" id="KW-0812">Transmembrane</keyword>
<comment type="caution">
    <text evidence="3">The sequence shown here is derived from an EMBL/GenBank/DDBJ whole genome shotgun (WGS) entry which is preliminary data.</text>
</comment>
<name>A0A8B6CFB0_MYTGA</name>
<protein>
    <submittedName>
        <fullName evidence="3">Uncharacterized protein</fullName>
    </submittedName>
</protein>
<keyword evidence="4" id="KW-1185">Reference proteome</keyword>
<keyword evidence="1" id="KW-1133">Transmembrane helix</keyword>
<keyword evidence="1" id="KW-0472">Membrane</keyword>
<sequence>MVKMTRWMLLFFICHYSVSGENDPVCAADSFCSQIKLSSPSFYLEGYVTTVGKLGSMICPPQDEEFKFKLFECDVNKCKCNKSLLIYNNCFLREEDFYDKFVKCTDCKNFFKQCACELHKHYPKFPKCHMHSPRVSMTTSKPNVGLAVFITSSICLIVATISVYVYKQRRRKMRQL</sequence>
<dbReference type="EMBL" id="UYJE01001699">
    <property type="protein sequence ID" value="VDI04419.1"/>
    <property type="molecule type" value="Genomic_DNA"/>
</dbReference>
<keyword evidence="2" id="KW-0732">Signal</keyword>
<dbReference type="Proteomes" id="UP000596742">
    <property type="component" value="Unassembled WGS sequence"/>
</dbReference>
<evidence type="ECO:0000313" key="4">
    <source>
        <dbReference type="Proteomes" id="UP000596742"/>
    </source>
</evidence>
<feature type="transmembrane region" description="Helical" evidence="1">
    <location>
        <begin position="144"/>
        <end position="166"/>
    </location>
</feature>
<evidence type="ECO:0000256" key="2">
    <source>
        <dbReference type="SAM" id="SignalP"/>
    </source>
</evidence>
<accession>A0A8B6CFB0</accession>
<evidence type="ECO:0000256" key="1">
    <source>
        <dbReference type="SAM" id="Phobius"/>
    </source>
</evidence>
<evidence type="ECO:0000313" key="3">
    <source>
        <dbReference type="EMBL" id="VDI04419.1"/>
    </source>
</evidence>
<feature type="chain" id="PRO_5032342148" evidence="2">
    <location>
        <begin position="21"/>
        <end position="176"/>
    </location>
</feature>
<gene>
    <name evidence="3" type="ORF">MGAL_10B074618</name>
</gene>
<dbReference type="OrthoDB" id="10272262at2759"/>
<reference evidence="3" key="1">
    <citation type="submission" date="2018-11" db="EMBL/GenBank/DDBJ databases">
        <authorList>
            <person name="Alioto T."/>
            <person name="Alioto T."/>
        </authorList>
    </citation>
    <scope>NUCLEOTIDE SEQUENCE</scope>
</reference>
<organism evidence="3 4">
    <name type="scientific">Mytilus galloprovincialis</name>
    <name type="common">Mediterranean mussel</name>
    <dbReference type="NCBI Taxonomy" id="29158"/>
    <lineage>
        <taxon>Eukaryota</taxon>
        <taxon>Metazoa</taxon>
        <taxon>Spiralia</taxon>
        <taxon>Lophotrochozoa</taxon>
        <taxon>Mollusca</taxon>
        <taxon>Bivalvia</taxon>
        <taxon>Autobranchia</taxon>
        <taxon>Pteriomorphia</taxon>
        <taxon>Mytilida</taxon>
        <taxon>Mytiloidea</taxon>
        <taxon>Mytilidae</taxon>
        <taxon>Mytilinae</taxon>
        <taxon>Mytilus</taxon>
    </lineage>
</organism>